<dbReference type="EMBL" id="CAJFDH010000004">
    <property type="protein sequence ID" value="CAD5220264.1"/>
    <property type="molecule type" value="Genomic_DNA"/>
</dbReference>
<proteinExistence type="predicted"/>
<comment type="caution">
    <text evidence="2">The sequence shown here is derived from an EMBL/GenBank/DDBJ whole genome shotgun (WGS) entry which is preliminary data.</text>
</comment>
<dbReference type="OrthoDB" id="5859177at2759"/>
<evidence type="ECO:0000313" key="2">
    <source>
        <dbReference type="EMBL" id="CAD5220264.1"/>
    </source>
</evidence>
<reference evidence="2" key="1">
    <citation type="submission" date="2020-09" db="EMBL/GenBank/DDBJ databases">
        <authorList>
            <person name="Kikuchi T."/>
        </authorList>
    </citation>
    <scope>NUCLEOTIDE SEQUENCE</scope>
    <source>
        <strain evidence="2">SH1</strain>
    </source>
</reference>
<feature type="signal peptide" evidence="1">
    <location>
        <begin position="1"/>
        <end position="19"/>
    </location>
</feature>
<keyword evidence="3" id="KW-1185">Reference proteome</keyword>
<sequence length="132" mass="15169">MNAIVTIALFATIAAYVSAQEFENDVEYQKGSHVPFLIPYRMLPLSRRHAIKSKFGDAIPSLHFLRSIRRSRELFGKRSGFVEEKRRSRELFGKRSVKSEEEIPFNSAEVLALATLLTERPRRARGTELFGR</sequence>
<gene>
    <name evidence="2" type="ORF">BOKJ2_LOCUS8857</name>
</gene>
<organism evidence="2 3">
    <name type="scientific">Bursaphelenchus okinawaensis</name>
    <dbReference type="NCBI Taxonomy" id="465554"/>
    <lineage>
        <taxon>Eukaryota</taxon>
        <taxon>Metazoa</taxon>
        <taxon>Ecdysozoa</taxon>
        <taxon>Nematoda</taxon>
        <taxon>Chromadorea</taxon>
        <taxon>Rhabditida</taxon>
        <taxon>Tylenchina</taxon>
        <taxon>Tylenchomorpha</taxon>
        <taxon>Aphelenchoidea</taxon>
        <taxon>Aphelenchoididae</taxon>
        <taxon>Bursaphelenchus</taxon>
    </lineage>
</organism>
<protein>
    <submittedName>
        <fullName evidence="2">Uncharacterized protein</fullName>
    </submittedName>
</protein>
<dbReference type="Proteomes" id="UP000783686">
    <property type="component" value="Unassembled WGS sequence"/>
</dbReference>
<evidence type="ECO:0000256" key="1">
    <source>
        <dbReference type="SAM" id="SignalP"/>
    </source>
</evidence>
<evidence type="ECO:0000313" key="3">
    <source>
        <dbReference type="Proteomes" id="UP000614601"/>
    </source>
</evidence>
<name>A0A811KXT4_9BILA</name>
<dbReference type="Proteomes" id="UP000614601">
    <property type="component" value="Unassembled WGS sequence"/>
</dbReference>
<accession>A0A811KXT4</accession>
<dbReference type="EMBL" id="CAJFCW020000004">
    <property type="protein sequence ID" value="CAG9113437.1"/>
    <property type="molecule type" value="Genomic_DNA"/>
</dbReference>
<feature type="chain" id="PRO_5036221250" evidence="1">
    <location>
        <begin position="20"/>
        <end position="132"/>
    </location>
</feature>
<dbReference type="AlphaFoldDB" id="A0A811KXT4"/>
<keyword evidence="1" id="KW-0732">Signal</keyword>